<dbReference type="PANTHER" id="PTHR36222">
    <property type="entry name" value="SERINE PROTEASE INHIBITOR RV3364C"/>
    <property type="match status" value="1"/>
</dbReference>
<dbReference type="EMBL" id="JAJNDB010000008">
    <property type="protein sequence ID" value="MCD2197387.1"/>
    <property type="molecule type" value="Genomic_DNA"/>
</dbReference>
<accession>A0ABS8PGI8</accession>
<protein>
    <submittedName>
        <fullName evidence="2">Roadblock/LC7 domain-containing protein</fullName>
    </submittedName>
</protein>
<keyword evidence="3" id="KW-1185">Reference proteome</keyword>
<name>A0ABS8PGI8_9PSEU</name>
<sequence length="134" mass="13639">MTSGDQHTSASDLDWLVTDFVERVPGVAHAVVVSSDGLPIARSAEVPADRADQLAAITSGLASLTGGAAKVFQGGPVDQTIIEMRHGTFLVTAISDGSSLAVLAAPGCDMGLVSYEMALLVDRVGHGLSPAARP</sequence>
<comment type="caution">
    <text evidence="2">The sequence shown here is derived from an EMBL/GenBank/DDBJ whole genome shotgun (WGS) entry which is preliminary data.</text>
</comment>
<dbReference type="SUPFAM" id="SSF103196">
    <property type="entry name" value="Roadblock/LC7 domain"/>
    <property type="match status" value="1"/>
</dbReference>
<evidence type="ECO:0000259" key="1">
    <source>
        <dbReference type="SMART" id="SM00960"/>
    </source>
</evidence>
<dbReference type="InterPro" id="IPR004942">
    <property type="entry name" value="Roadblock/LAMTOR2_dom"/>
</dbReference>
<evidence type="ECO:0000313" key="3">
    <source>
        <dbReference type="Proteomes" id="UP001199469"/>
    </source>
</evidence>
<reference evidence="2 3" key="1">
    <citation type="submission" date="2021-11" db="EMBL/GenBank/DDBJ databases">
        <title>Draft genome sequence of Actinomycetospora sp. SF1 isolated from the rhizosphere soil.</title>
        <authorList>
            <person name="Duangmal K."/>
            <person name="Chantavorakit T."/>
        </authorList>
    </citation>
    <scope>NUCLEOTIDE SEQUENCE [LARGE SCALE GENOMIC DNA]</scope>
    <source>
        <strain evidence="2 3">TBRC 5722</strain>
    </source>
</reference>
<dbReference type="PANTHER" id="PTHR36222:SF1">
    <property type="entry name" value="SERINE PROTEASE INHIBITOR RV3364C"/>
    <property type="match status" value="1"/>
</dbReference>
<dbReference type="RefSeq" id="WP_230739414.1">
    <property type="nucleotide sequence ID" value="NZ_JAJNDB010000008.1"/>
</dbReference>
<evidence type="ECO:0000313" key="2">
    <source>
        <dbReference type="EMBL" id="MCD2197387.1"/>
    </source>
</evidence>
<feature type="domain" description="Roadblock/LAMTOR2" evidence="1">
    <location>
        <begin position="14"/>
        <end position="104"/>
    </location>
</feature>
<dbReference type="Proteomes" id="UP001199469">
    <property type="component" value="Unassembled WGS sequence"/>
</dbReference>
<dbReference type="SMART" id="SM00960">
    <property type="entry name" value="Robl_LC7"/>
    <property type="match status" value="1"/>
</dbReference>
<gene>
    <name evidence="2" type="ORF">LQ327_28850</name>
</gene>
<proteinExistence type="predicted"/>
<organism evidence="2 3">
    <name type="scientific">Actinomycetospora endophytica</name>
    <dbReference type="NCBI Taxonomy" id="2291215"/>
    <lineage>
        <taxon>Bacteria</taxon>
        <taxon>Bacillati</taxon>
        <taxon>Actinomycetota</taxon>
        <taxon>Actinomycetes</taxon>
        <taxon>Pseudonocardiales</taxon>
        <taxon>Pseudonocardiaceae</taxon>
        <taxon>Actinomycetospora</taxon>
    </lineage>
</organism>
<dbReference type="InterPro" id="IPR053141">
    <property type="entry name" value="Mycobact_SerProt_Inhib_Rv3364c"/>
</dbReference>
<dbReference type="Gene3D" id="3.30.450.30">
    <property type="entry name" value="Dynein light chain 2a, cytoplasmic"/>
    <property type="match status" value="1"/>
</dbReference>
<dbReference type="Pfam" id="PF03259">
    <property type="entry name" value="Robl_LC7"/>
    <property type="match status" value="1"/>
</dbReference>